<dbReference type="AlphaFoldDB" id="A0A8S2G7Q3"/>
<accession>A0A8S2G7Q3</accession>
<dbReference type="Proteomes" id="UP000677228">
    <property type="component" value="Unassembled WGS sequence"/>
</dbReference>
<evidence type="ECO:0000313" key="3">
    <source>
        <dbReference type="EMBL" id="CAF4454831.1"/>
    </source>
</evidence>
<dbReference type="InterPro" id="IPR036396">
    <property type="entry name" value="Cyt_P450_sf"/>
</dbReference>
<dbReference type="EMBL" id="CAJOBA010084019">
    <property type="protein sequence ID" value="CAF4454831.1"/>
    <property type="molecule type" value="Genomic_DNA"/>
</dbReference>
<comment type="caution">
    <text evidence="2">The sequence shown here is derived from an EMBL/GenBank/DDBJ whole genome shotgun (WGS) entry which is preliminary data.</text>
</comment>
<protein>
    <submittedName>
        <fullName evidence="2">Uncharacterized protein</fullName>
    </submittedName>
</protein>
<reference evidence="2" key="1">
    <citation type="submission" date="2021-02" db="EMBL/GenBank/DDBJ databases">
        <authorList>
            <person name="Nowell W R."/>
        </authorList>
    </citation>
    <scope>NUCLEOTIDE SEQUENCE</scope>
</reference>
<dbReference type="GO" id="GO:0020037">
    <property type="term" value="F:heme binding"/>
    <property type="evidence" value="ECO:0007669"/>
    <property type="project" value="InterPro"/>
</dbReference>
<organism evidence="2 4">
    <name type="scientific">Didymodactylos carnosus</name>
    <dbReference type="NCBI Taxonomy" id="1234261"/>
    <lineage>
        <taxon>Eukaryota</taxon>
        <taxon>Metazoa</taxon>
        <taxon>Spiralia</taxon>
        <taxon>Gnathifera</taxon>
        <taxon>Rotifera</taxon>
        <taxon>Eurotatoria</taxon>
        <taxon>Bdelloidea</taxon>
        <taxon>Philodinida</taxon>
        <taxon>Philodinidae</taxon>
        <taxon>Didymodactylos</taxon>
    </lineage>
</organism>
<dbReference type="EMBL" id="CAJNOK010058492">
    <property type="protein sequence ID" value="CAF1629563.1"/>
    <property type="molecule type" value="Genomic_DNA"/>
</dbReference>
<gene>
    <name evidence="2" type="ORF">OVA965_LOCUS43645</name>
    <name evidence="3" type="ORF">TMI583_LOCUS45990</name>
</gene>
<dbReference type="GO" id="GO:0016705">
    <property type="term" value="F:oxidoreductase activity, acting on paired donors, with incorporation or reduction of molecular oxygen"/>
    <property type="evidence" value="ECO:0007669"/>
    <property type="project" value="InterPro"/>
</dbReference>
<dbReference type="GO" id="GO:0004497">
    <property type="term" value="F:monooxygenase activity"/>
    <property type="evidence" value="ECO:0007669"/>
    <property type="project" value="InterPro"/>
</dbReference>
<sequence length="165" mass="19482">GNLLQTGCLNGESYINIQAKLKKKYGDIYQYWLGPYRYYVFNNAEHAQHVFNHKHIYDLPSAPYRKHARIILPIFRKANVVQHLNIIIDCTDKLIHLWRNQNEQQENKLNTNIIQQSKNLLLDIISLVAFHYDLEAIEGNNQHYDSEELINAMNIFTDAYAWCTF</sequence>
<proteinExistence type="inferred from homology"/>
<feature type="non-terminal residue" evidence="2">
    <location>
        <position position="1"/>
    </location>
</feature>
<dbReference type="GO" id="GO:0005506">
    <property type="term" value="F:iron ion binding"/>
    <property type="evidence" value="ECO:0007669"/>
    <property type="project" value="InterPro"/>
</dbReference>
<evidence type="ECO:0000313" key="4">
    <source>
        <dbReference type="Proteomes" id="UP000677228"/>
    </source>
</evidence>
<dbReference type="Gene3D" id="1.10.630.10">
    <property type="entry name" value="Cytochrome P450"/>
    <property type="match status" value="1"/>
</dbReference>
<name>A0A8S2G7Q3_9BILA</name>
<comment type="similarity">
    <text evidence="1">Belongs to the cytochrome P450 family.</text>
</comment>
<dbReference type="SUPFAM" id="SSF48264">
    <property type="entry name" value="Cytochrome P450"/>
    <property type="match status" value="1"/>
</dbReference>
<dbReference type="Pfam" id="PF00067">
    <property type="entry name" value="p450"/>
    <property type="match status" value="1"/>
</dbReference>
<evidence type="ECO:0000313" key="2">
    <source>
        <dbReference type="EMBL" id="CAF1629563.1"/>
    </source>
</evidence>
<dbReference type="InterPro" id="IPR001128">
    <property type="entry name" value="Cyt_P450"/>
</dbReference>
<evidence type="ECO:0000256" key="1">
    <source>
        <dbReference type="ARBA" id="ARBA00010617"/>
    </source>
</evidence>
<dbReference type="Proteomes" id="UP000682733">
    <property type="component" value="Unassembled WGS sequence"/>
</dbReference>